<feature type="compositionally biased region" description="Polar residues" evidence="1">
    <location>
        <begin position="25"/>
        <end position="39"/>
    </location>
</feature>
<dbReference type="Proteomes" id="UP000054217">
    <property type="component" value="Unassembled WGS sequence"/>
</dbReference>
<evidence type="ECO:0000313" key="3">
    <source>
        <dbReference type="Proteomes" id="UP000054217"/>
    </source>
</evidence>
<name>A0A0C3K5D8_PISTI</name>
<gene>
    <name evidence="2" type="ORF">M404DRAFT_1000321</name>
</gene>
<evidence type="ECO:0000256" key="1">
    <source>
        <dbReference type="SAM" id="MobiDB-lite"/>
    </source>
</evidence>
<evidence type="ECO:0000313" key="2">
    <source>
        <dbReference type="EMBL" id="KIO04787.1"/>
    </source>
</evidence>
<sequence>MLDKGVTPASGSNDSVNREHEDNTEASAITAQASMQTGLGQAPQPKGVMKKTWRPPSNKSARTLCMHRYQKQIGGSLEEFNSYYDTLSTDQKAKYKDEATKLVSSGVWSNGTADVIAKFSDGEMY</sequence>
<dbReference type="HOGENOM" id="CLU_2109802_0_0_1"/>
<accession>A0A0C3K5D8</accession>
<dbReference type="AlphaFoldDB" id="A0A0C3K5D8"/>
<reference evidence="2 3" key="1">
    <citation type="submission" date="2014-04" db="EMBL/GenBank/DDBJ databases">
        <authorList>
            <consortium name="DOE Joint Genome Institute"/>
            <person name="Kuo A."/>
            <person name="Kohler A."/>
            <person name="Costa M.D."/>
            <person name="Nagy L.G."/>
            <person name="Floudas D."/>
            <person name="Copeland A."/>
            <person name="Barry K.W."/>
            <person name="Cichocki N."/>
            <person name="Veneault-Fourrey C."/>
            <person name="LaButti K."/>
            <person name="Lindquist E.A."/>
            <person name="Lipzen A."/>
            <person name="Lundell T."/>
            <person name="Morin E."/>
            <person name="Murat C."/>
            <person name="Sun H."/>
            <person name="Tunlid A."/>
            <person name="Henrissat B."/>
            <person name="Grigoriev I.V."/>
            <person name="Hibbett D.S."/>
            <person name="Martin F."/>
            <person name="Nordberg H.P."/>
            <person name="Cantor M.N."/>
            <person name="Hua S.X."/>
        </authorList>
    </citation>
    <scope>NUCLEOTIDE SEQUENCE [LARGE SCALE GENOMIC DNA]</scope>
    <source>
        <strain evidence="2 3">Marx 270</strain>
    </source>
</reference>
<keyword evidence="3" id="KW-1185">Reference proteome</keyword>
<dbReference type="OrthoDB" id="2641888at2759"/>
<organism evidence="2 3">
    <name type="scientific">Pisolithus tinctorius Marx 270</name>
    <dbReference type="NCBI Taxonomy" id="870435"/>
    <lineage>
        <taxon>Eukaryota</taxon>
        <taxon>Fungi</taxon>
        <taxon>Dikarya</taxon>
        <taxon>Basidiomycota</taxon>
        <taxon>Agaricomycotina</taxon>
        <taxon>Agaricomycetes</taxon>
        <taxon>Agaricomycetidae</taxon>
        <taxon>Boletales</taxon>
        <taxon>Sclerodermatineae</taxon>
        <taxon>Pisolithaceae</taxon>
        <taxon>Pisolithus</taxon>
    </lineage>
</organism>
<feature type="region of interest" description="Disordered" evidence="1">
    <location>
        <begin position="1"/>
        <end position="60"/>
    </location>
</feature>
<reference evidence="3" key="2">
    <citation type="submission" date="2015-01" db="EMBL/GenBank/DDBJ databases">
        <title>Evolutionary Origins and Diversification of the Mycorrhizal Mutualists.</title>
        <authorList>
            <consortium name="DOE Joint Genome Institute"/>
            <consortium name="Mycorrhizal Genomics Consortium"/>
            <person name="Kohler A."/>
            <person name="Kuo A."/>
            <person name="Nagy L.G."/>
            <person name="Floudas D."/>
            <person name="Copeland A."/>
            <person name="Barry K.W."/>
            <person name="Cichocki N."/>
            <person name="Veneault-Fourrey C."/>
            <person name="LaButti K."/>
            <person name="Lindquist E.A."/>
            <person name="Lipzen A."/>
            <person name="Lundell T."/>
            <person name="Morin E."/>
            <person name="Murat C."/>
            <person name="Riley R."/>
            <person name="Ohm R."/>
            <person name="Sun H."/>
            <person name="Tunlid A."/>
            <person name="Henrissat B."/>
            <person name="Grigoriev I.V."/>
            <person name="Hibbett D.S."/>
            <person name="Martin F."/>
        </authorList>
    </citation>
    <scope>NUCLEOTIDE SEQUENCE [LARGE SCALE GENOMIC DNA]</scope>
    <source>
        <strain evidence="3">Marx 270</strain>
    </source>
</reference>
<dbReference type="EMBL" id="KN831969">
    <property type="protein sequence ID" value="KIO04787.1"/>
    <property type="molecule type" value="Genomic_DNA"/>
</dbReference>
<protein>
    <submittedName>
        <fullName evidence="2">Uncharacterized protein</fullName>
    </submittedName>
</protein>
<dbReference type="InParanoid" id="A0A0C3K5D8"/>
<proteinExistence type="predicted"/>